<reference evidence="4" key="1">
    <citation type="submission" date="2017-11" db="EMBL/GenBank/DDBJ databases">
        <authorList>
            <person name="Zhu W."/>
        </authorList>
    </citation>
    <scope>NUCLEOTIDE SEQUENCE [LARGE SCALE GENOMIC DNA]</scope>
    <source>
        <strain evidence="4">CAU 1183</strain>
    </source>
</reference>
<dbReference type="Pfam" id="PF01381">
    <property type="entry name" value="HTH_3"/>
    <property type="match status" value="1"/>
</dbReference>
<dbReference type="CDD" id="cd00093">
    <property type="entry name" value="HTH_XRE"/>
    <property type="match status" value="1"/>
</dbReference>
<dbReference type="InterPro" id="IPR050807">
    <property type="entry name" value="TransReg_Diox_bact_type"/>
</dbReference>
<organism evidence="3 4">
    <name type="scientific">Oceanobacillus arenosus</name>
    <dbReference type="NCBI Taxonomy" id="1229153"/>
    <lineage>
        <taxon>Bacteria</taxon>
        <taxon>Bacillati</taxon>
        <taxon>Bacillota</taxon>
        <taxon>Bacilli</taxon>
        <taxon>Bacillales</taxon>
        <taxon>Bacillaceae</taxon>
        <taxon>Oceanobacillus</taxon>
    </lineage>
</organism>
<keyword evidence="1" id="KW-0238">DNA-binding</keyword>
<evidence type="ECO:0000259" key="2">
    <source>
        <dbReference type="PROSITE" id="PS50943"/>
    </source>
</evidence>
<keyword evidence="4" id="KW-1185">Reference proteome</keyword>
<accession>A0A3D8PJA5</accession>
<comment type="caution">
    <text evidence="3">The sequence shown here is derived from an EMBL/GenBank/DDBJ whole genome shotgun (WGS) entry which is preliminary data.</text>
</comment>
<dbReference type="PANTHER" id="PTHR46797:SF1">
    <property type="entry name" value="METHYLPHOSPHONATE SYNTHASE"/>
    <property type="match status" value="1"/>
</dbReference>
<dbReference type="Gene3D" id="1.10.260.40">
    <property type="entry name" value="lambda repressor-like DNA-binding domains"/>
    <property type="match status" value="1"/>
</dbReference>
<protein>
    <submittedName>
        <fullName evidence="3">Transcriptional regulator</fullName>
    </submittedName>
</protein>
<dbReference type="SUPFAM" id="SSF47413">
    <property type="entry name" value="lambda repressor-like DNA-binding domains"/>
    <property type="match status" value="1"/>
</dbReference>
<sequence>MIFTTKKIIKKMRLIRMYILGERLRSIREEKKVSSKQLERLSGISQSAISKIETNIQSPSVETLMKICNALDITIIDLIENNDLSPDILNLISTAKKLSPYQRKKLTEFIDSIIK</sequence>
<dbReference type="OrthoDB" id="9805356at2"/>
<dbReference type="GO" id="GO:0003677">
    <property type="term" value="F:DNA binding"/>
    <property type="evidence" value="ECO:0007669"/>
    <property type="project" value="UniProtKB-KW"/>
</dbReference>
<name>A0A3D8PJA5_9BACI</name>
<dbReference type="Proteomes" id="UP000257143">
    <property type="component" value="Unassembled WGS sequence"/>
</dbReference>
<proteinExistence type="predicted"/>
<dbReference type="InterPro" id="IPR010982">
    <property type="entry name" value="Lambda_DNA-bd_dom_sf"/>
</dbReference>
<evidence type="ECO:0000256" key="1">
    <source>
        <dbReference type="ARBA" id="ARBA00023125"/>
    </source>
</evidence>
<dbReference type="PROSITE" id="PS50943">
    <property type="entry name" value="HTH_CROC1"/>
    <property type="match status" value="1"/>
</dbReference>
<dbReference type="AlphaFoldDB" id="A0A3D8PJA5"/>
<evidence type="ECO:0000313" key="4">
    <source>
        <dbReference type="Proteomes" id="UP000257143"/>
    </source>
</evidence>
<gene>
    <name evidence="3" type="ORF">CWR48_18290</name>
</gene>
<dbReference type="InterPro" id="IPR001387">
    <property type="entry name" value="Cro/C1-type_HTH"/>
</dbReference>
<dbReference type="GO" id="GO:0005829">
    <property type="term" value="C:cytosol"/>
    <property type="evidence" value="ECO:0007669"/>
    <property type="project" value="TreeGrafter"/>
</dbReference>
<feature type="domain" description="HTH cro/C1-type" evidence="2">
    <location>
        <begin position="24"/>
        <end position="78"/>
    </location>
</feature>
<dbReference type="SMART" id="SM00530">
    <property type="entry name" value="HTH_XRE"/>
    <property type="match status" value="1"/>
</dbReference>
<evidence type="ECO:0000313" key="3">
    <source>
        <dbReference type="EMBL" id="RDW16134.1"/>
    </source>
</evidence>
<dbReference type="PANTHER" id="PTHR46797">
    <property type="entry name" value="HTH-TYPE TRANSCRIPTIONAL REGULATOR"/>
    <property type="match status" value="1"/>
</dbReference>
<dbReference type="EMBL" id="PIOC01000028">
    <property type="protein sequence ID" value="RDW16134.1"/>
    <property type="molecule type" value="Genomic_DNA"/>
</dbReference>
<dbReference type="GO" id="GO:0003700">
    <property type="term" value="F:DNA-binding transcription factor activity"/>
    <property type="evidence" value="ECO:0007669"/>
    <property type="project" value="TreeGrafter"/>
</dbReference>